<proteinExistence type="predicted"/>
<name>A0A915HLH9_ROMCU</name>
<dbReference type="WBParaSite" id="nRc.2.0.1.t02828-RA">
    <property type="protein sequence ID" value="nRc.2.0.1.t02828-RA"/>
    <property type="gene ID" value="nRc.2.0.1.g02828"/>
</dbReference>
<evidence type="ECO:0000313" key="1">
    <source>
        <dbReference type="Proteomes" id="UP000887565"/>
    </source>
</evidence>
<organism evidence="1 2">
    <name type="scientific">Romanomermis culicivorax</name>
    <name type="common">Nematode worm</name>
    <dbReference type="NCBI Taxonomy" id="13658"/>
    <lineage>
        <taxon>Eukaryota</taxon>
        <taxon>Metazoa</taxon>
        <taxon>Ecdysozoa</taxon>
        <taxon>Nematoda</taxon>
        <taxon>Enoplea</taxon>
        <taxon>Dorylaimia</taxon>
        <taxon>Mermithida</taxon>
        <taxon>Mermithoidea</taxon>
        <taxon>Mermithidae</taxon>
        <taxon>Romanomermis</taxon>
    </lineage>
</organism>
<sequence length="62" mass="6888">MKQSLTKDELSRSAGSELSKYDLFAKLKCTSSTAKSELIKAVNENQQDEVDCNNCKPLIYTA</sequence>
<evidence type="ECO:0000313" key="2">
    <source>
        <dbReference type="WBParaSite" id="nRc.2.0.1.t02828-RA"/>
    </source>
</evidence>
<dbReference type="AlphaFoldDB" id="A0A915HLH9"/>
<dbReference type="Proteomes" id="UP000887565">
    <property type="component" value="Unplaced"/>
</dbReference>
<keyword evidence="1" id="KW-1185">Reference proteome</keyword>
<reference evidence="2" key="1">
    <citation type="submission" date="2022-11" db="UniProtKB">
        <authorList>
            <consortium name="WormBaseParasite"/>
        </authorList>
    </citation>
    <scope>IDENTIFICATION</scope>
</reference>
<protein>
    <submittedName>
        <fullName evidence="2">SAP domain-containing protein</fullName>
    </submittedName>
</protein>
<accession>A0A915HLH9</accession>